<name>A0A445A6Q5_ARAHY</name>
<dbReference type="Gene3D" id="2.60.40.380">
    <property type="entry name" value="Purple acid phosphatase-like, N-terminal"/>
    <property type="match status" value="1"/>
</dbReference>
<feature type="signal peptide" evidence="11">
    <location>
        <begin position="1"/>
        <end position="32"/>
    </location>
</feature>
<evidence type="ECO:0000256" key="8">
    <source>
        <dbReference type="ARBA" id="ARBA00022833"/>
    </source>
</evidence>
<evidence type="ECO:0000313" key="16">
    <source>
        <dbReference type="Proteomes" id="UP000289738"/>
    </source>
</evidence>
<feature type="chain" id="PRO_5018811264" description="Purple acid phosphatase" evidence="11">
    <location>
        <begin position="33"/>
        <end position="476"/>
    </location>
</feature>
<keyword evidence="10" id="KW-0325">Glycoprotein</keyword>
<evidence type="ECO:0000256" key="7">
    <source>
        <dbReference type="ARBA" id="ARBA00022801"/>
    </source>
</evidence>
<dbReference type="InterPro" id="IPR015914">
    <property type="entry name" value="PAPs_N"/>
</dbReference>
<evidence type="ECO:0000256" key="9">
    <source>
        <dbReference type="ARBA" id="ARBA00023004"/>
    </source>
</evidence>
<dbReference type="SUPFAM" id="SSF49363">
    <property type="entry name" value="Purple acid phosphatase, N-terminal domain"/>
    <property type="match status" value="1"/>
</dbReference>
<comment type="cofactor">
    <cofactor evidence="3">
        <name>Fe cation</name>
        <dbReference type="ChEBI" id="CHEBI:24875"/>
    </cofactor>
</comment>
<dbReference type="CDD" id="cd00839">
    <property type="entry name" value="MPP_PAPs"/>
    <property type="match status" value="1"/>
</dbReference>
<dbReference type="STRING" id="3818.A0A445A6Q5"/>
<comment type="cofactor">
    <cofactor evidence="2">
        <name>Zn(2+)</name>
        <dbReference type="ChEBI" id="CHEBI:29105"/>
    </cofactor>
</comment>
<dbReference type="Pfam" id="PF14008">
    <property type="entry name" value="Metallophos_C"/>
    <property type="match status" value="1"/>
</dbReference>
<evidence type="ECO:0000256" key="3">
    <source>
        <dbReference type="ARBA" id="ARBA00001962"/>
    </source>
</evidence>
<evidence type="ECO:0000256" key="10">
    <source>
        <dbReference type="ARBA" id="ARBA00023180"/>
    </source>
</evidence>
<evidence type="ECO:0000256" key="2">
    <source>
        <dbReference type="ARBA" id="ARBA00001947"/>
    </source>
</evidence>
<feature type="domain" description="Purple acid phosphatase C-terminal" evidence="13">
    <location>
        <begin position="391"/>
        <end position="450"/>
    </location>
</feature>
<dbReference type="InterPro" id="IPR041792">
    <property type="entry name" value="MPP_PAP"/>
</dbReference>
<evidence type="ECO:0000256" key="11">
    <source>
        <dbReference type="RuleBase" id="RU361203"/>
    </source>
</evidence>
<comment type="caution">
    <text evidence="15">The sequence shown here is derived from an EMBL/GenBank/DDBJ whole genome shotgun (WGS) entry which is preliminary data.</text>
</comment>
<dbReference type="FunFam" id="2.60.40.380:FF:000001">
    <property type="entry name" value="Fe(3+)-Zn(2+) purple acid phosphatase"/>
    <property type="match status" value="1"/>
</dbReference>
<dbReference type="PANTHER" id="PTHR22953">
    <property type="entry name" value="ACID PHOSPHATASE RELATED"/>
    <property type="match status" value="1"/>
</dbReference>
<dbReference type="AlphaFoldDB" id="A0A445A6Q5"/>
<comment type="catalytic activity">
    <reaction evidence="1 11">
        <text>a phosphate monoester + H2O = an alcohol + phosphate</text>
        <dbReference type="Rhea" id="RHEA:15017"/>
        <dbReference type="ChEBI" id="CHEBI:15377"/>
        <dbReference type="ChEBI" id="CHEBI:30879"/>
        <dbReference type="ChEBI" id="CHEBI:43474"/>
        <dbReference type="ChEBI" id="CHEBI:67140"/>
        <dbReference type="EC" id="3.1.3.2"/>
    </reaction>
</comment>
<dbReference type="Pfam" id="PF00149">
    <property type="entry name" value="Metallophos"/>
    <property type="match status" value="1"/>
</dbReference>
<dbReference type="InterPro" id="IPR025733">
    <property type="entry name" value="PAPs_C"/>
</dbReference>
<keyword evidence="16" id="KW-1185">Reference proteome</keyword>
<dbReference type="Proteomes" id="UP000289738">
    <property type="component" value="Chromosome B03"/>
</dbReference>
<dbReference type="SMR" id="A0A445A6Q5"/>
<accession>A0A445A6Q5</accession>
<feature type="domain" description="Calcineurin-like phosphoesterase" evidence="12">
    <location>
        <begin position="167"/>
        <end position="365"/>
    </location>
</feature>
<evidence type="ECO:0000259" key="14">
    <source>
        <dbReference type="Pfam" id="PF16656"/>
    </source>
</evidence>
<dbReference type="EMBL" id="SDMP01000013">
    <property type="protein sequence ID" value="RYR22131.1"/>
    <property type="molecule type" value="Genomic_DNA"/>
</dbReference>
<dbReference type="Gene3D" id="3.60.21.10">
    <property type="match status" value="1"/>
</dbReference>
<evidence type="ECO:0000256" key="5">
    <source>
        <dbReference type="ARBA" id="ARBA00022723"/>
    </source>
</evidence>
<dbReference type="InterPro" id="IPR039331">
    <property type="entry name" value="PAPs-like"/>
</dbReference>
<evidence type="ECO:0000256" key="4">
    <source>
        <dbReference type="ARBA" id="ARBA00008723"/>
    </source>
</evidence>
<keyword evidence="5" id="KW-0479">Metal-binding</keyword>
<evidence type="ECO:0000256" key="6">
    <source>
        <dbReference type="ARBA" id="ARBA00022729"/>
    </source>
</evidence>
<keyword evidence="8" id="KW-0862">Zinc</keyword>
<dbReference type="InterPro" id="IPR029052">
    <property type="entry name" value="Metallo-depent_PP-like"/>
</dbReference>
<dbReference type="GO" id="GO:0003993">
    <property type="term" value="F:acid phosphatase activity"/>
    <property type="evidence" value="ECO:0007669"/>
    <property type="project" value="UniProtKB-EC"/>
</dbReference>
<dbReference type="PANTHER" id="PTHR22953:SF86">
    <property type="entry name" value="PURPLE ACID PHOSPHATASE 10"/>
    <property type="match status" value="1"/>
</dbReference>
<reference evidence="15 16" key="1">
    <citation type="submission" date="2019-01" db="EMBL/GenBank/DDBJ databases">
        <title>Sequencing of cultivated peanut Arachis hypogaea provides insights into genome evolution and oil improvement.</title>
        <authorList>
            <person name="Chen X."/>
        </authorList>
    </citation>
    <scope>NUCLEOTIDE SEQUENCE [LARGE SCALE GENOMIC DNA]</scope>
    <source>
        <strain evidence="16">cv. Fuhuasheng</strain>
        <tissue evidence="15">Leaves</tissue>
    </source>
</reference>
<evidence type="ECO:0000259" key="12">
    <source>
        <dbReference type="Pfam" id="PF00149"/>
    </source>
</evidence>
<proteinExistence type="inferred from homology"/>
<dbReference type="Pfam" id="PF16656">
    <property type="entry name" value="Pur_ac_phosph_N"/>
    <property type="match status" value="1"/>
</dbReference>
<keyword evidence="7 11" id="KW-0378">Hydrolase</keyword>
<keyword evidence="6 11" id="KW-0732">Signal</keyword>
<dbReference type="EC" id="3.1.3.2" evidence="11"/>
<gene>
    <name evidence="15" type="ORF">Ahy_B03g067409</name>
</gene>
<dbReference type="InterPro" id="IPR004843">
    <property type="entry name" value="Calcineurin-like_PHP"/>
</dbReference>
<sequence>MHPLGSSPSSCFVALGLVVGFLVLNVAVLCNGGSTSSFVRKEEKTEDMPLDSDVFAVPPGHNAPQQVHITQGDLEGKAVIVSWVTMDEKGSNQVRYWSEKDKSKPKVSNGKVVTYKYHTYKSGYIHHCTIKKLEHNTKYYYEVGTGKSARQFWFMTPPEVGPDVPYTFGVMGDLGQTYDSNATLTHYENSPSKGQAVLYVGDLSYADNHPNHDNVRWDTWGRFAERVVAYQPWIWTTGNHELDFAPEIGENIPFKPFTHRYHVPYKASNSTQPFWYSIKRASAYVIVLSSYSAYGTYTPQYQWLLEELPKVNRSETPWLIVLVHSPWYNSNQYHYMEAETMRVMFEPWLVENKVDVVFAGHVHAYERSERISNIAYNILNKNCTPVRDQSAPVYINIGDGGNVEGLAINMTEPQPDYSAHREASFGHAIFDIKNKTHARYSWHRNQDGYAVEADSMWFYNRFWHPLDDSTTKKASQ</sequence>
<dbReference type="InterPro" id="IPR008963">
    <property type="entry name" value="Purple_acid_Pase-like_N"/>
</dbReference>
<dbReference type="GO" id="GO:0046914">
    <property type="term" value="F:transition metal ion binding"/>
    <property type="evidence" value="ECO:0007669"/>
    <property type="project" value="UniProtKB-ARBA"/>
</dbReference>
<feature type="domain" description="Purple acid phosphatase N-terminal" evidence="14">
    <location>
        <begin position="64"/>
        <end position="156"/>
    </location>
</feature>
<evidence type="ECO:0000256" key="1">
    <source>
        <dbReference type="ARBA" id="ARBA00000032"/>
    </source>
</evidence>
<dbReference type="SUPFAM" id="SSF56300">
    <property type="entry name" value="Metallo-dependent phosphatases"/>
    <property type="match status" value="1"/>
</dbReference>
<protein>
    <recommendedName>
        <fullName evidence="11">Purple acid phosphatase</fullName>
        <ecNumber evidence="11">3.1.3.2</ecNumber>
    </recommendedName>
</protein>
<keyword evidence="9" id="KW-0408">Iron</keyword>
<organism evidence="15 16">
    <name type="scientific">Arachis hypogaea</name>
    <name type="common">Peanut</name>
    <dbReference type="NCBI Taxonomy" id="3818"/>
    <lineage>
        <taxon>Eukaryota</taxon>
        <taxon>Viridiplantae</taxon>
        <taxon>Streptophyta</taxon>
        <taxon>Embryophyta</taxon>
        <taxon>Tracheophyta</taxon>
        <taxon>Spermatophyta</taxon>
        <taxon>Magnoliopsida</taxon>
        <taxon>eudicotyledons</taxon>
        <taxon>Gunneridae</taxon>
        <taxon>Pentapetalae</taxon>
        <taxon>rosids</taxon>
        <taxon>fabids</taxon>
        <taxon>Fabales</taxon>
        <taxon>Fabaceae</taxon>
        <taxon>Papilionoideae</taxon>
        <taxon>50 kb inversion clade</taxon>
        <taxon>dalbergioids sensu lato</taxon>
        <taxon>Dalbergieae</taxon>
        <taxon>Pterocarpus clade</taxon>
        <taxon>Arachis</taxon>
    </lineage>
</organism>
<dbReference type="FunFam" id="3.60.21.10:FF:000034">
    <property type="entry name" value="Fe(3+)-Zn(2+) purple acid phosphatase"/>
    <property type="match status" value="1"/>
</dbReference>
<comment type="similarity">
    <text evidence="4 11">Belongs to the metallophosphoesterase superfamily. Purple acid phosphatase family.</text>
</comment>
<dbReference type="Gramene" id="arahy.Tifrunner.gnm2.ann2.Ah13g149100.1">
    <property type="protein sequence ID" value="arahy.Tifrunner.gnm2.ann2.Ah13g149100.1-CDS"/>
    <property type="gene ID" value="arahy.Tifrunner.gnm2.ann2.Ah13g149100"/>
</dbReference>
<evidence type="ECO:0000313" key="15">
    <source>
        <dbReference type="EMBL" id="RYR22131.1"/>
    </source>
</evidence>
<evidence type="ECO:0000259" key="13">
    <source>
        <dbReference type="Pfam" id="PF14008"/>
    </source>
</evidence>